<evidence type="ECO:0000256" key="4">
    <source>
        <dbReference type="ARBA" id="ARBA00022692"/>
    </source>
</evidence>
<keyword evidence="2" id="KW-0813">Transport</keyword>
<dbReference type="NCBIfam" id="TIGR00797">
    <property type="entry name" value="matE"/>
    <property type="match status" value="1"/>
</dbReference>
<dbReference type="AlphaFoldDB" id="F0RYT9"/>
<keyword evidence="5 7" id="KW-1133">Transmembrane helix</keyword>
<dbReference type="PIRSF" id="PIRSF006603">
    <property type="entry name" value="DinF"/>
    <property type="match status" value="1"/>
</dbReference>
<evidence type="ECO:0000256" key="7">
    <source>
        <dbReference type="SAM" id="Phobius"/>
    </source>
</evidence>
<name>F0RYT9_SPHGB</name>
<dbReference type="RefSeq" id="WP_013606926.1">
    <property type="nucleotide sequence ID" value="NC_015152.1"/>
</dbReference>
<feature type="transmembrane region" description="Helical" evidence="7">
    <location>
        <begin position="91"/>
        <end position="112"/>
    </location>
</feature>
<dbReference type="InterPro" id="IPR052031">
    <property type="entry name" value="Membrane_Transporter-Flippase"/>
</dbReference>
<protein>
    <submittedName>
        <fullName evidence="8">MATE efflux family protein</fullName>
    </submittedName>
</protein>
<feature type="transmembrane region" description="Helical" evidence="7">
    <location>
        <begin position="12"/>
        <end position="31"/>
    </location>
</feature>
<dbReference type="PANTHER" id="PTHR43549:SF3">
    <property type="entry name" value="MULTIDRUG RESISTANCE PROTEIN YPNP-RELATED"/>
    <property type="match status" value="1"/>
</dbReference>
<dbReference type="Proteomes" id="UP000008466">
    <property type="component" value="Chromosome"/>
</dbReference>
<reference evidence="9" key="1">
    <citation type="submission" date="2011-02" db="EMBL/GenBank/DDBJ databases">
        <title>Complete sequence of Spirochaeta sp. Buddy.</title>
        <authorList>
            <person name="Lucas S."/>
            <person name="Copeland A."/>
            <person name="Lapidus A."/>
            <person name="Cheng J.-F."/>
            <person name="Goodwin L."/>
            <person name="Pitluck S."/>
            <person name="Zeytun A."/>
            <person name="Detter J.C."/>
            <person name="Han C."/>
            <person name="Tapia R."/>
            <person name="Land M."/>
            <person name="Hauser L."/>
            <person name="Kyrpides N."/>
            <person name="Ivanova N."/>
            <person name="Mikhailova N."/>
            <person name="Pagani I."/>
            <person name="Ritalahti K.M."/>
            <person name="Loeffler F.E."/>
            <person name="Woyke T."/>
        </authorList>
    </citation>
    <scope>NUCLEOTIDE SEQUENCE [LARGE SCALE GENOMIC DNA]</scope>
    <source>
        <strain evidence="9">ATCC BAA-1886 / DSM 22777 / Buddy</strain>
    </source>
</reference>
<evidence type="ECO:0000313" key="8">
    <source>
        <dbReference type="EMBL" id="ADY13075.1"/>
    </source>
</evidence>
<dbReference type="eggNOG" id="COG0534">
    <property type="taxonomic scope" value="Bacteria"/>
</dbReference>
<dbReference type="PANTHER" id="PTHR43549">
    <property type="entry name" value="MULTIDRUG RESISTANCE PROTEIN YPNP-RELATED"/>
    <property type="match status" value="1"/>
</dbReference>
<feature type="transmembrane region" description="Helical" evidence="7">
    <location>
        <begin position="165"/>
        <end position="186"/>
    </location>
</feature>
<dbReference type="GO" id="GO:0042910">
    <property type="term" value="F:xenobiotic transmembrane transporter activity"/>
    <property type="evidence" value="ECO:0007669"/>
    <property type="project" value="InterPro"/>
</dbReference>
<proteinExistence type="predicted"/>
<gene>
    <name evidence="8" type="ordered locus">SpiBuddy_1250</name>
</gene>
<comment type="subcellular location">
    <subcellularLocation>
        <location evidence="1">Cell membrane</location>
        <topology evidence="1">Multi-pass membrane protein</topology>
    </subcellularLocation>
</comment>
<organism evidence="8 9">
    <name type="scientific">Sphaerochaeta globosa (strain ATCC BAA-1886 / DSM 22777 / Buddy)</name>
    <name type="common">Spirochaeta sp. (strain Buddy)</name>
    <dbReference type="NCBI Taxonomy" id="158189"/>
    <lineage>
        <taxon>Bacteria</taxon>
        <taxon>Pseudomonadati</taxon>
        <taxon>Spirochaetota</taxon>
        <taxon>Spirochaetia</taxon>
        <taxon>Spirochaetales</taxon>
        <taxon>Sphaerochaetaceae</taxon>
        <taxon>Sphaerochaeta</taxon>
    </lineage>
</organism>
<feature type="transmembrane region" description="Helical" evidence="7">
    <location>
        <begin position="313"/>
        <end position="335"/>
    </location>
</feature>
<dbReference type="STRING" id="158189.SpiBuddy_1250"/>
<dbReference type="GO" id="GO:0015297">
    <property type="term" value="F:antiporter activity"/>
    <property type="evidence" value="ECO:0007669"/>
    <property type="project" value="InterPro"/>
</dbReference>
<dbReference type="HOGENOM" id="CLU_012893_5_0_12"/>
<feature type="transmembrane region" description="Helical" evidence="7">
    <location>
        <begin position="132"/>
        <end position="158"/>
    </location>
</feature>
<feature type="transmembrane region" description="Helical" evidence="7">
    <location>
        <begin position="192"/>
        <end position="213"/>
    </location>
</feature>
<dbReference type="EMBL" id="CP002541">
    <property type="protein sequence ID" value="ADY13075.1"/>
    <property type="molecule type" value="Genomic_DNA"/>
</dbReference>
<dbReference type="InterPro" id="IPR048279">
    <property type="entry name" value="MdtK-like"/>
</dbReference>
<keyword evidence="6 7" id="KW-0472">Membrane</keyword>
<accession>F0RYT9</accession>
<evidence type="ECO:0000256" key="5">
    <source>
        <dbReference type="ARBA" id="ARBA00022989"/>
    </source>
</evidence>
<feature type="transmembrane region" description="Helical" evidence="7">
    <location>
        <begin position="47"/>
        <end position="70"/>
    </location>
</feature>
<evidence type="ECO:0000256" key="3">
    <source>
        <dbReference type="ARBA" id="ARBA00022475"/>
    </source>
</evidence>
<sequence length="446" mass="48313">MEHDMSSGKPARLLFFFMLPILGGNLFQQFYSMVDTFVVGRYVGVDALAAVGATGSMTFLILGFVVGLTAGFSVIISQKFGAKDPVSMRKAVAMSILSACFLSVVVSTLALLTARPLLVMLKTPLNIIDDSYAYLIIIYIGIVATIYYNLLAAILRALGDSRSPLYFLLIASALNVAGDLIAVIGLQMGVKGVAIATVLSQTISALLCLIYIYKRYPSLHLSAQDWKIDWSMISRLLRIGLPSALQFSVCAIGVMIVQSVINQSGSDTVAAYSVGVRIEQLVTQPLVTLGLAMATFSAQNLGSGHLDRVRQGVRSAVLLCVLFSMIALGLIFLFGKQLALLFIEPSEILVVEQTVQYLHIISYFFIPLGMIFVFRNTCQGLGSGLIPMLSSIQELIFRGLVAFTLPPLIGYIGICLSSPIAWISAALLLLIAYRLQYAKLSHLLKQ</sequence>
<evidence type="ECO:0000256" key="1">
    <source>
        <dbReference type="ARBA" id="ARBA00004651"/>
    </source>
</evidence>
<keyword evidence="3" id="KW-1003">Cell membrane</keyword>
<feature type="transmembrane region" description="Helical" evidence="7">
    <location>
        <begin position="281"/>
        <end position="301"/>
    </location>
</feature>
<evidence type="ECO:0000256" key="6">
    <source>
        <dbReference type="ARBA" id="ARBA00023136"/>
    </source>
</evidence>
<dbReference type="GO" id="GO:0005886">
    <property type="term" value="C:plasma membrane"/>
    <property type="evidence" value="ECO:0007669"/>
    <property type="project" value="UniProtKB-SubCell"/>
</dbReference>
<evidence type="ECO:0000256" key="2">
    <source>
        <dbReference type="ARBA" id="ARBA00022448"/>
    </source>
</evidence>
<keyword evidence="4 7" id="KW-0812">Transmembrane</keyword>
<dbReference type="KEGG" id="sbu:SpiBuddy_1250"/>
<feature type="transmembrane region" description="Helical" evidence="7">
    <location>
        <begin position="355"/>
        <end position="374"/>
    </location>
</feature>
<evidence type="ECO:0000313" key="9">
    <source>
        <dbReference type="Proteomes" id="UP000008466"/>
    </source>
</evidence>
<keyword evidence="9" id="KW-1185">Reference proteome</keyword>
<dbReference type="Pfam" id="PF01554">
    <property type="entry name" value="MatE"/>
    <property type="match status" value="2"/>
</dbReference>
<dbReference type="CDD" id="cd13138">
    <property type="entry name" value="MATE_yoeA_like"/>
    <property type="match status" value="1"/>
</dbReference>
<feature type="transmembrane region" description="Helical" evidence="7">
    <location>
        <begin position="236"/>
        <end position="261"/>
    </location>
</feature>
<dbReference type="InterPro" id="IPR002528">
    <property type="entry name" value="MATE_fam"/>
</dbReference>
<dbReference type="OrthoDB" id="9806302at2"/>